<evidence type="ECO:0000313" key="12">
    <source>
        <dbReference type="Proteomes" id="UP001634007"/>
    </source>
</evidence>
<evidence type="ECO:0008006" key="13">
    <source>
        <dbReference type="Google" id="ProtNLM"/>
    </source>
</evidence>
<keyword evidence="4" id="KW-0735">Signal-anchor</keyword>
<feature type="transmembrane region" description="Helical" evidence="8">
    <location>
        <begin position="28"/>
        <end position="51"/>
    </location>
</feature>
<dbReference type="GO" id="GO:0016020">
    <property type="term" value="C:membrane"/>
    <property type="evidence" value="ECO:0007669"/>
    <property type="project" value="UniProtKB-SubCell"/>
</dbReference>
<dbReference type="Pfam" id="PF14416">
    <property type="entry name" value="PMR5N"/>
    <property type="match status" value="1"/>
</dbReference>
<comment type="similarity">
    <text evidence="2">Belongs to the PC-esterase family. TBL subfamily.</text>
</comment>
<feature type="domain" description="Trichome birefringence-like C-terminal" evidence="9">
    <location>
        <begin position="172"/>
        <end position="462"/>
    </location>
</feature>
<evidence type="ECO:0000256" key="8">
    <source>
        <dbReference type="SAM" id="Phobius"/>
    </source>
</evidence>
<evidence type="ECO:0000256" key="5">
    <source>
        <dbReference type="ARBA" id="ARBA00022989"/>
    </source>
</evidence>
<evidence type="ECO:0000259" key="10">
    <source>
        <dbReference type="Pfam" id="PF14416"/>
    </source>
</evidence>
<keyword evidence="5 8" id="KW-1133">Transmembrane helix</keyword>
<evidence type="ECO:0000313" key="11">
    <source>
        <dbReference type="EMBL" id="KAL3717004.1"/>
    </source>
</evidence>
<evidence type="ECO:0000256" key="4">
    <source>
        <dbReference type="ARBA" id="ARBA00022968"/>
    </source>
</evidence>
<feature type="region of interest" description="Disordered" evidence="7">
    <location>
        <begin position="1"/>
        <end position="20"/>
    </location>
</feature>
<dbReference type="InterPro" id="IPR026057">
    <property type="entry name" value="TBL_C"/>
</dbReference>
<evidence type="ECO:0000256" key="6">
    <source>
        <dbReference type="ARBA" id="ARBA00023136"/>
    </source>
</evidence>
<dbReference type="PANTHER" id="PTHR32285:SF11">
    <property type="entry name" value="PROTEIN TRICHOME BIREFRINGENCE-LIKE 34"/>
    <property type="match status" value="1"/>
</dbReference>
<comment type="subcellular location">
    <subcellularLocation>
        <location evidence="1">Membrane</location>
        <topology evidence="1">Single-pass membrane protein</topology>
    </subcellularLocation>
</comment>
<accession>A0ABD3ISD0</accession>
<dbReference type="Pfam" id="PF13839">
    <property type="entry name" value="PC-Esterase"/>
    <property type="match status" value="1"/>
</dbReference>
<keyword evidence="3 8" id="KW-0812">Transmembrane</keyword>
<protein>
    <recommendedName>
        <fullName evidence="13">Trichome birefringence-like N-terminal domain-containing protein</fullName>
    </recommendedName>
</protein>
<evidence type="ECO:0000256" key="1">
    <source>
        <dbReference type="ARBA" id="ARBA00004167"/>
    </source>
</evidence>
<reference evidence="11 12" key="1">
    <citation type="submission" date="2024-11" db="EMBL/GenBank/DDBJ databases">
        <title>Chromosome-level genome assembly of Eucalyptus globulus Labill. provides insights into its genome evolution.</title>
        <authorList>
            <person name="Li X."/>
        </authorList>
    </citation>
    <scope>NUCLEOTIDE SEQUENCE [LARGE SCALE GENOMIC DNA]</scope>
    <source>
        <strain evidence="11">CL2024</strain>
        <tissue evidence="11">Fresh tender leaves</tissue>
    </source>
</reference>
<proteinExistence type="inferred from homology"/>
<dbReference type="EMBL" id="JBJKBG010000011">
    <property type="protein sequence ID" value="KAL3717004.1"/>
    <property type="molecule type" value="Genomic_DNA"/>
</dbReference>
<gene>
    <name evidence="11" type="ORF">ACJRO7_008564</name>
</gene>
<dbReference type="Proteomes" id="UP001634007">
    <property type="component" value="Unassembled WGS sequence"/>
</dbReference>
<comment type="caution">
    <text evidence="11">The sequence shown here is derived from an EMBL/GenBank/DDBJ whole genome shotgun (WGS) entry which is preliminary data.</text>
</comment>
<dbReference type="PANTHER" id="PTHR32285">
    <property type="entry name" value="PROTEIN TRICHOME BIREFRINGENCE-LIKE 9-RELATED"/>
    <property type="match status" value="1"/>
</dbReference>
<evidence type="ECO:0000256" key="2">
    <source>
        <dbReference type="ARBA" id="ARBA00007727"/>
    </source>
</evidence>
<dbReference type="InterPro" id="IPR029962">
    <property type="entry name" value="TBL"/>
</dbReference>
<keyword evidence="6 8" id="KW-0472">Membrane</keyword>
<feature type="domain" description="Trichome birefringence-like N-terminal" evidence="10">
    <location>
        <begin position="119"/>
        <end position="171"/>
    </location>
</feature>
<dbReference type="AlphaFoldDB" id="A0ABD3ISD0"/>
<dbReference type="InterPro" id="IPR025846">
    <property type="entry name" value="TBL_N"/>
</dbReference>
<evidence type="ECO:0000256" key="7">
    <source>
        <dbReference type="SAM" id="MobiDB-lite"/>
    </source>
</evidence>
<organism evidence="11 12">
    <name type="scientific">Eucalyptus globulus</name>
    <name type="common">Tasmanian blue gum</name>
    <dbReference type="NCBI Taxonomy" id="34317"/>
    <lineage>
        <taxon>Eukaryota</taxon>
        <taxon>Viridiplantae</taxon>
        <taxon>Streptophyta</taxon>
        <taxon>Embryophyta</taxon>
        <taxon>Tracheophyta</taxon>
        <taxon>Spermatophyta</taxon>
        <taxon>Magnoliopsida</taxon>
        <taxon>eudicotyledons</taxon>
        <taxon>Gunneridae</taxon>
        <taxon>Pentapetalae</taxon>
        <taxon>rosids</taxon>
        <taxon>malvids</taxon>
        <taxon>Myrtales</taxon>
        <taxon>Myrtaceae</taxon>
        <taxon>Myrtoideae</taxon>
        <taxon>Eucalypteae</taxon>
        <taxon>Eucalyptus</taxon>
    </lineage>
</organism>
<sequence>MHDERIKSNGTREPNQMAHKAQTAATRWGLRSIFSSLVALLIATIILAAIYPAHYGEKQLSFLLGRDREPLFSNLTDIAPSPATSSFEKQLSFLLGRDREPLFSNLTDIAPSPGTSSLCDVFSGSWVFDNVSRPLYKEGQCKYMLGQQACGKFGRKDLKYQQWRWQPHGCDLPRFNATALLERLRNKRLMFVGDSLNRGQWVSLVCMVESSIPKKRRSFSSRRPASIGFNALDYNATIEFYWAPLLVESNCDDPMNHHLDNRIVRVGAIGKHARHWSDVDILIFNSYLWWRESPEIKVSWESFVGPDKNYEMMKMLRAYKIALNTWSDWIQVHVNSSKTQVFFNGMSATHERAEDWGGIADHNCFEETEPITEGGYRVRRSTRGMMHTLRKAVNKLQKRGLDVHVLDITKLSEYRKDAHSSIYKEQTKNLTQHQMANPVTYADCFHWCLPGLPDVWNELLYAYILHN</sequence>
<keyword evidence="12" id="KW-1185">Reference proteome</keyword>
<evidence type="ECO:0000259" key="9">
    <source>
        <dbReference type="Pfam" id="PF13839"/>
    </source>
</evidence>
<evidence type="ECO:0000256" key="3">
    <source>
        <dbReference type="ARBA" id="ARBA00022692"/>
    </source>
</evidence>
<name>A0ABD3ISD0_EUCGL</name>